<name>A0ABV8L1I1_9NOCA</name>
<dbReference type="Proteomes" id="UP001595767">
    <property type="component" value="Unassembled WGS sequence"/>
</dbReference>
<dbReference type="PANTHER" id="PTHR30055:SF234">
    <property type="entry name" value="HTH-TYPE TRANSCRIPTIONAL REGULATOR BETI"/>
    <property type="match status" value="1"/>
</dbReference>
<evidence type="ECO:0000313" key="6">
    <source>
        <dbReference type="EMBL" id="MFC4124642.1"/>
    </source>
</evidence>
<feature type="DNA-binding region" description="H-T-H motif" evidence="4">
    <location>
        <begin position="42"/>
        <end position="61"/>
    </location>
</feature>
<dbReference type="InterPro" id="IPR041669">
    <property type="entry name" value="TetR_C_15"/>
</dbReference>
<sequence length="213" mass="23674">MAPTDRFKPRRKPSQQRSVQTRRWILAAAAHVFAEHGYGAGTTNRIAERAGVSIGSLYQYFPNKDSILSALMDEHLERGTSVLTERLAPGLPGELDDVLRLFVAATIDTHRADPKLHQVLFEEAPRSPTLLARLHETEQFVVEMVTYLLTDHPQVSVPDTRLAARIVVATVESLVHRLIATADPVDPDELEREIVELLGGYLRSAGRPTPEIS</sequence>
<evidence type="ECO:0000259" key="5">
    <source>
        <dbReference type="PROSITE" id="PS50977"/>
    </source>
</evidence>
<dbReference type="RefSeq" id="WP_378547067.1">
    <property type="nucleotide sequence ID" value="NZ_JBHSBA010000003.1"/>
</dbReference>
<dbReference type="Pfam" id="PF17918">
    <property type="entry name" value="TetR_C_15"/>
    <property type="match status" value="1"/>
</dbReference>
<evidence type="ECO:0000256" key="2">
    <source>
        <dbReference type="ARBA" id="ARBA00023125"/>
    </source>
</evidence>
<evidence type="ECO:0000256" key="3">
    <source>
        <dbReference type="ARBA" id="ARBA00023163"/>
    </source>
</evidence>
<dbReference type="PANTHER" id="PTHR30055">
    <property type="entry name" value="HTH-TYPE TRANSCRIPTIONAL REGULATOR RUTR"/>
    <property type="match status" value="1"/>
</dbReference>
<dbReference type="InterPro" id="IPR009057">
    <property type="entry name" value="Homeodomain-like_sf"/>
</dbReference>
<dbReference type="SUPFAM" id="SSF46689">
    <property type="entry name" value="Homeodomain-like"/>
    <property type="match status" value="1"/>
</dbReference>
<dbReference type="PROSITE" id="PS50977">
    <property type="entry name" value="HTH_TETR_2"/>
    <property type="match status" value="1"/>
</dbReference>
<evidence type="ECO:0000256" key="4">
    <source>
        <dbReference type="PROSITE-ProRule" id="PRU00335"/>
    </source>
</evidence>
<dbReference type="Gene3D" id="1.10.357.10">
    <property type="entry name" value="Tetracycline Repressor, domain 2"/>
    <property type="match status" value="1"/>
</dbReference>
<dbReference type="PROSITE" id="PS01081">
    <property type="entry name" value="HTH_TETR_1"/>
    <property type="match status" value="1"/>
</dbReference>
<keyword evidence="1" id="KW-0805">Transcription regulation</keyword>
<dbReference type="InterPro" id="IPR036271">
    <property type="entry name" value="Tet_transcr_reg_TetR-rel_C_sf"/>
</dbReference>
<protein>
    <submittedName>
        <fullName evidence="6">TetR/AcrR family transcriptional regulator</fullName>
    </submittedName>
</protein>
<comment type="caution">
    <text evidence="6">The sequence shown here is derived from an EMBL/GenBank/DDBJ whole genome shotgun (WGS) entry which is preliminary data.</text>
</comment>
<dbReference type="InterPro" id="IPR050109">
    <property type="entry name" value="HTH-type_TetR-like_transc_reg"/>
</dbReference>
<keyword evidence="3" id="KW-0804">Transcription</keyword>
<dbReference type="PRINTS" id="PR00455">
    <property type="entry name" value="HTHTETR"/>
</dbReference>
<evidence type="ECO:0000256" key="1">
    <source>
        <dbReference type="ARBA" id="ARBA00023015"/>
    </source>
</evidence>
<dbReference type="InterPro" id="IPR023772">
    <property type="entry name" value="DNA-bd_HTH_TetR-type_CS"/>
</dbReference>
<evidence type="ECO:0000313" key="7">
    <source>
        <dbReference type="Proteomes" id="UP001595767"/>
    </source>
</evidence>
<dbReference type="Pfam" id="PF00440">
    <property type="entry name" value="TetR_N"/>
    <property type="match status" value="1"/>
</dbReference>
<keyword evidence="2 4" id="KW-0238">DNA-binding</keyword>
<dbReference type="EMBL" id="JBHSBA010000003">
    <property type="protein sequence ID" value="MFC4124642.1"/>
    <property type="molecule type" value="Genomic_DNA"/>
</dbReference>
<dbReference type="SUPFAM" id="SSF48498">
    <property type="entry name" value="Tetracyclin repressor-like, C-terminal domain"/>
    <property type="match status" value="1"/>
</dbReference>
<gene>
    <name evidence="6" type="ORF">ACFOW8_06865</name>
</gene>
<proteinExistence type="predicted"/>
<organism evidence="6 7">
    <name type="scientific">Nocardia rhizosphaerae</name>
    <dbReference type="NCBI Taxonomy" id="1691571"/>
    <lineage>
        <taxon>Bacteria</taxon>
        <taxon>Bacillati</taxon>
        <taxon>Actinomycetota</taxon>
        <taxon>Actinomycetes</taxon>
        <taxon>Mycobacteriales</taxon>
        <taxon>Nocardiaceae</taxon>
        <taxon>Nocardia</taxon>
    </lineage>
</organism>
<reference evidence="7" key="1">
    <citation type="journal article" date="2019" name="Int. J. Syst. Evol. Microbiol.">
        <title>The Global Catalogue of Microorganisms (GCM) 10K type strain sequencing project: providing services to taxonomists for standard genome sequencing and annotation.</title>
        <authorList>
            <consortium name="The Broad Institute Genomics Platform"/>
            <consortium name="The Broad Institute Genome Sequencing Center for Infectious Disease"/>
            <person name="Wu L."/>
            <person name="Ma J."/>
        </authorList>
    </citation>
    <scope>NUCLEOTIDE SEQUENCE [LARGE SCALE GENOMIC DNA]</scope>
    <source>
        <strain evidence="7">CGMCC 4.7204</strain>
    </source>
</reference>
<keyword evidence="7" id="KW-1185">Reference proteome</keyword>
<dbReference type="InterPro" id="IPR001647">
    <property type="entry name" value="HTH_TetR"/>
</dbReference>
<accession>A0ABV8L1I1</accession>
<feature type="domain" description="HTH tetR-type" evidence="5">
    <location>
        <begin position="19"/>
        <end position="79"/>
    </location>
</feature>